<dbReference type="InterPro" id="IPR000073">
    <property type="entry name" value="AB_hydrolase_1"/>
</dbReference>
<dbReference type="Gene3D" id="3.40.50.1820">
    <property type="entry name" value="alpha/beta hydrolase"/>
    <property type="match status" value="1"/>
</dbReference>
<reference evidence="6 7" key="1">
    <citation type="submission" date="2020-08" db="EMBL/GenBank/DDBJ databases">
        <title>Genomic Encyclopedia of Archaeal and Bacterial Type Strains, Phase II (KMG-II): from individual species to whole genera.</title>
        <authorList>
            <person name="Goeker M."/>
        </authorList>
    </citation>
    <scope>NUCLEOTIDE SEQUENCE [LARGE SCALE GENOMIC DNA]</scope>
    <source>
        <strain evidence="6 7">DSM 43850</strain>
    </source>
</reference>
<evidence type="ECO:0000313" key="7">
    <source>
        <dbReference type="Proteomes" id="UP000517916"/>
    </source>
</evidence>
<evidence type="ECO:0000313" key="6">
    <source>
        <dbReference type="EMBL" id="MBA8923775.1"/>
    </source>
</evidence>
<keyword evidence="2" id="KW-0732">Signal</keyword>
<feature type="domain" description="Peptidase S33 tripeptidyl aminopeptidase-like C-terminal" evidence="5">
    <location>
        <begin position="381"/>
        <end position="482"/>
    </location>
</feature>
<dbReference type="SUPFAM" id="SSF53474">
    <property type="entry name" value="alpha/beta-Hydrolases"/>
    <property type="match status" value="2"/>
</dbReference>
<dbReference type="RefSeq" id="WP_025358687.1">
    <property type="nucleotide sequence ID" value="NZ_BAAABQ010000076.1"/>
</dbReference>
<proteinExistence type="inferred from homology"/>
<comment type="caution">
    <text evidence="6">The sequence shown here is derived from an EMBL/GenBank/DDBJ whole genome shotgun (WGS) entry which is preliminary data.</text>
</comment>
<comment type="similarity">
    <text evidence="1">Belongs to the peptidase S33 family.</text>
</comment>
<organism evidence="6 7">
    <name type="scientific">Kutzneria viridogrisea</name>
    <dbReference type="NCBI Taxonomy" id="47990"/>
    <lineage>
        <taxon>Bacteria</taxon>
        <taxon>Bacillati</taxon>
        <taxon>Actinomycetota</taxon>
        <taxon>Actinomycetes</taxon>
        <taxon>Pseudonocardiales</taxon>
        <taxon>Pseudonocardiaceae</taxon>
        <taxon>Kutzneria</taxon>
    </lineage>
</organism>
<dbReference type="Proteomes" id="UP000517916">
    <property type="component" value="Unassembled WGS sequence"/>
</dbReference>
<evidence type="ECO:0000259" key="5">
    <source>
        <dbReference type="Pfam" id="PF08386"/>
    </source>
</evidence>
<dbReference type="PANTHER" id="PTHR43248:SF29">
    <property type="entry name" value="TRIPEPTIDYL AMINOPEPTIDASE"/>
    <property type="match status" value="1"/>
</dbReference>
<evidence type="ECO:0000259" key="4">
    <source>
        <dbReference type="Pfam" id="PF00561"/>
    </source>
</evidence>
<evidence type="ECO:0000256" key="1">
    <source>
        <dbReference type="ARBA" id="ARBA00010088"/>
    </source>
</evidence>
<sequence length="527" mass="56459">MGVVVTAAAASVTVGTAAAAQGGSGPDWSPCTDLQPLECTTIAVPMDYSRPDGPQLTLALSRLKAKEPEHRRGVLFTNPGGPGGEGRELPTGYADDPIAKVYDLIGIDVRGLGGSTQLNCEVPGVAAPETTRPSDQQFRQIAEAERQWEAGCQRGGGELRQYVTTANTARDMDRVRQALGEEKINYLGVSYGTWLGAVYGQLFPEHLDRSVLDSSLDPTTTWHDQAYDVVDTIKANFGKWAAWAADRDGTFRLGNTPRKVRASVDKIAAALATKPVGGLANQSELDLTVGQFTRYRQSWAPLAKQLQKTLAELPLPTGDPKLAESNRRAAAAAGQLAAKAKTENGVYRSVVCEWAWPTNLDGYYRDMRRVRDDFPYGNTVSQMAPNNCAFHRHQGEPLPRIGRAQYGKGLVLASDGDTQTPLANGEAMARTLGSTLIAVHDEGQHGQYSAGPSDPNIPVKPNTCVNEKVNAYLIDGRLPAGNRVDCATANPPAAVPTDPAPGVLDSIEDLGHLAEQLLHTILPHSAR</sequence>
<name>A0ABR6BAD4_9PSEU</name>
<evidence type="ECO:0000256" key="3">
    <source>
        <dbReference type="ARBA" id="ARBA00022801"/>
    </source>
</evidence>
<keyword evidence="3" id="KW-0378">Hydrolase</keyword>
<dbReference type="EMBL" id="JACJID010000001">
    <property type="protein sequence ID" value="MBA8923775.1"/>
    <property type="molecule type" value="Genomic_DNA"/>
</dbReference>
<accession>A0ABR6BAD4</accession>
<evidence type="ECO:0000256" key="2">
    <source>
        <dbReference type="ARBA" id="ARBA00022729"/>
    </source>
</evidence>
<dbReference type="Pfam" id="PF00561">
    <property type="entry name" value="Abhydrolase_1"/>
    <property type="match status" value="1"/>
</dbReference>
<keyword evidence="7" id="KW-1185">Reference proteome</keyword>
<dbReference type="Pfam" id="PF08386">
    <property type="entry name" value="Abhydrolase_4"/>
    <property type="match status" value="1"/>
</dbReference>
<protein>
    <submittedName>
        <fullName evidence="6">Pimeloyl-ACP methyl ester carboxylesterase</fullName>
    </submittedName>
</protein>
<feature type="domain" description="AB hydrolase-1" evidence="4">
    <location>
        <begin position="77"/>
        <end position="263"/>
    </location>
</feature>
<dbReference type="InterPro" id="IPR013595">
    <property type="entry name" value="Pept_S33_TAP-like_C"/>
</dbReference>
<dbReference type="PANTHER" id="PTHR43248">
    <property type="entry name" value="2-SUCCINYL-6-HYDROXY-2,4-CYCLOHEXADIENE-1-CARBOXYLATE SYNTHASE"/>
    <property type="match status" value="1"/>
</dbReference>
<gene>
    <name evidence="6" type="ORF">BC739_000972</name>
</gene>
<dbReference type="InterPro" id="IPR029058">
    <property type="entry name" value="AB_hydrolase_fold"/>
</dbReference>
<dbReference type="InterPro" id="IPR051601">
    <property type="entry name" value="Serine_prot/Carboxylest_S33"/>
</dbReference>